<dbReference type="AlphaFoldDB" id="D1ASK9"/>
<feature type="domain" description="Smf/DprA SLOG" evidence="2">
    <location>
        <begin position="82"/>
        <end position="291"/>
    </location>
</feature>
<dbReference type="eggNOG" id="COG0758">
    <property type="taxonomic scope" value="Bacteria"/>
</dbReference>
<dbReference type="InterPro" id="IPR057666">
    <property type="entry name" value="DrpA_SLOG"/>
</dbReference>
<dbReference type="PANTHER" id="PTHR43022">
    <property type="entry name" value="PROTEIN SMF"/>
    <property type="match status" value="1"/>
</dbReference>
<dbReference type="Gene3D" id="1.10.10.10">
    <property type="entry name" value="Winged helix-like DNA-binding domain superfamily/Winged helix DNA-binding domain"/>
    <property type="match status" value="1"/>
</dbReference>
<dbReference type="PANTHER" id="PTHR43022:SF1">
    <property type="entry name" value="PROTEIN SMF"/>
    <property type="match status" value="1"/>
</dbReference>
<keyword evidence="5" id="KW-1185">Reference proteome</keyword>
<dbReference type="RefSeq" id="WP_012880903.1">
    <property type="nucleotide sequence ID" value="NC_013532.1"/>
</dbReference>
<dbReference type="InterPro" id="IPR036388">
    <property type="entry name" value="WH-like_DNA-bd_sf"/>
</dbReference>
<dbReference type="SUPFAM" id="SSF102405">
    <property type="entry name" value="MCP/YpsA-like"/>
    <property type="match status" value="1"/>
</dbReference>
<proteinExistence type="inferred from homology"/>
<dbReference type="NCBIfam" id="TIGR00732">
    <property type="entry name" value="dprA"/>
    <property type="match status" value="1"/>
</dbReference>
<dbReference type="KEGG" id="acn:ACIS_00963"/>
<evidence type="ECO:0000313" key="5">
    <source>
        <dbReference type="Proteomes" id="UP000000630"/>
    </source>
</evidence>
<evidence type="ECO:0000313" key="4">
    <source>
        <dbReference type="EMBL" id="ACZ49462.1"/>
    </source>
</evidence>
<dbReference type="STRING" id="574556.ACIS_00963"/>
<dbReference type="InterPro" id="IPR003488">
    <property type="entry name" value="DprA"/>
</dbReference>
<dbReference type="Proteomes" id="UP000000630">
    <property type="component" value="Chromosome"/>
</dbReference>
<protein>
    <submittedName>
        <fullName evidence="4">PutativeDNA recombination-mediator protein A</fullName>
    </submittedName>
</protein>
<comment type="similarity">
    <text evidence="1">Belongs to the DprA/Smf family.</text>
</comment>
<dbReference type="InterPro" id="IPR041614">
    <property type="entry name" value="DprA_WH"/>
</dbReference>
<dbReference type="Pfam" id="PF02481">
    <property type="entry name" value="DNA_processg_A"/>
    <property type="match status" value="1"/>
</dbReference>
<dbReference type="GO" id="GO:0009294">
    <property type="term" value="P:DNA-mediated transformation"/>
    <property type="evidence" value="ECO:0007669"/>
    <property type="project" value="InterPro"/>
</dbReference>
<dbReference type="Pfam" id="PF21102">
    <property type="entry name" value="DprA_N"/>
    <property type="match status" value="1"/>
</dbReference>
<evidence type="ECO:0000259" key="2">
    <source>
        <dbReference type="Pfam" id="PF02481"/>
    </source>
</evidence>
<gene>
    <name evidence="4" type="ordered locus">ACIS_00963</name>
</gene>
<sequence>MDPSTNITSAAVIRDCLVACIRIMRTAKIGPIAFQKLIKLYKTPELALDALAHGELGNVGRICPEDDAEKEVELCRKLGARMISMFEREYPQMLLHIYDPPPVITALGDVALLNKNNKIAMVGSRNASANGKRIAYGIAFDLSKAGFVTVSGLARGIDSTVHSVIFEKMPTVAVTANGIDVVYPKDNLHLYRAIVHNGGVVVTELPFSSLPKASFFPQRNRIISGMAWGTVVVEASRRSGSLITANFALSQGREVFAVPGLALDPKYSGSNYLIKQGATLVESAEDIIQALNPGARTIAANSLRHAARRQDAATDGAGSAAIRRAILQQLSVSPTDIEDLAACTKIGTSTLLAELIELELLRKVHRFPGNRFALSLEN</sequence>
<evidence type="ECO:0000259" key="3">
    <source>
        <dbReference type="Pfam" id="PF17782"/>
    </source>
</evidence>
<organism evidence="4 5">
    <name type="scientific">Anaplasma centrale (strain Israel)</name>
    <name type="common">Anaplasma marginale subsp. centrale (strain Israel)</name>
    <dbReference type="NCBI Taxonomy" id="574556"/>
    <lineage>
        <taxon>Bacteria</taxon>
        <taxon>Pseudomonadati</taxon>
        <taxon>Pseudomonadota</taxon>
        <taxon>Alphaproteobacteria</taxon>
        <taxon>Rickettsiales</taxon>
        <taxon>Anaplasmataceae</taxon>
        <taxon>Anaplasma</taxon>
    </lineage>
</organism>
<accession>D1ASK9</accession>
<name>D1ASK9_ANACI</name>
<evidence type="ECO:0000256" key="1">
    <source>
        <dbReference type="ARBA" id="ARBA00006525"/>
    </source>
</evidence>
<reference evidence="4 5" key="1">
    <citation type="journal article" date="2010" name="J. Bacteriol.">
        <title>Complete genome sequence of Anaplasma marginale subsp. centrale.</title>
        <authorList>
            <person name="Herndon D.R."/>
            <person name="Palmer G.H."/>
            <person name="Shkap V."/>
            <person name="Knowles D.P. Jr."/>
            <person name="Brayton K.A."/>
        </authorList>
    </citation>
    <scope>NUCLEOTIDE SEQUENCE [LARGE SCALE GENOMIC DNA]</scope>
    <source>
        <strain evidence="4 5">Israel</strain>
    </source>
</reference>
<dbReference type="Pfam" id="PF17782">
    <property type="entry name" value="WHD_DprA"/>
    <property type="match status" value="1"/>
</dbReference>
<dbReference type="EMBL" id="CP001759">
    <property type="protein sequence ID" value="ACZ49462.1"/>
    <property type="molecule type" value="Genomic_DNA"/>
</dbReference>
<dbReference type="HOGENOM" id="CLU_029601_1_1_5"/>
<feature type="domain" description="DprA winged helix" evidence="3">
    <location>
        <begin position="311"/>
        <end position="370"/>
    </location>
</feature>
<dbReference type="Gene3D" id="3.40.50.450">
    <property type="match status" value="1"/>
</dbReference>